<evidence type="ECO:0000313" key="6">
    <source>
        <dbReference type="Proteomes" id="UP000256328"/>
    </source>
</evidence>
<dbReference type="InterPro" id="IPR048537">
    <property type="entry name" value="RRN6_HB"/>
</dbReference>
<reference evidence="5 6" key="1">
    <citation type="journal article" date="2018" name="IMA Fungus">
        <title>IMA Genome-F 9: Draft genome sequence of Annulohypoxylon stygium, Aspergillus mulundensis, Berkeleyomyces basicola (syn. Thielaviopsis basicola), Ceratocystis smalleyi, two Cercospora beticola strains, Coleophoma cylindrospora, Fusarium fracticaudum, Phialophora cf. hyalina, and Morchella septimelata.</title>
        <authorList>
            <person name="Wingfield B.D."/>
            <person name="Bills G.F."/>
            <person name="Dong Y."/>
            <person name="Huang W."/>
            <person name="Nel W.J."/>
            <person name="Swalarsk-Parry B.S."/>
            <person name="Vaghefi N."/>
            <person name="Wilken P.M."/>
            <person name="An Z."/>
            <person name="de Beer Z.W."/>
            <person name="De Vos L."/>
            <person name="Chen L."/>
            <person name="Duong T.A."/>
            <person name="Gao Y."/>
            <person name="Hammerbacher A."/>
            <person name="Kikkert J.R."/>
            <person name="Li Y."/>
            <person name="Li H."/>
            <person name="Li K."/>
            <person name="Li Q."/>
            <person name="Liu X."/>
            <person name="Ma X."/>
            <person name="Naidoo K."/>
            <person name="Pethybridge S.J."/>
            <person name="Sun J."/>
            <person name="Steenkamp E.T."/>
            <person name="van der Nest M.A."/>
            <person name="van Wyk S."/>
            <person name="Wingfield M.J."/>
            <person name="Xiong C."/>
            <person name="Yue Q."/>
            <person name="Zhang X."/>
        </authorList>
    </citation>
    <scope>NUCLEOTIDE SEQUENCE [LARGE SCALE GENOMIC DNA]</scope>
    <source>
        <strain evidence="5 6">BP5796</strain>
    </source>
</reference>
<keyword evidence="6" id="KW-1185">Reference proteome</keyword>
<dbReference type="Pfam" id="PF10214">
    <property type="entry name" value="Rrn6_beta-prop"/>
    <property type="match status" value="1"/>
</dbReference>
<dbReference type="OrthoDB" id="4090074at2759"/>
<feature type="domain" description="RRN6 K-rich C-terminal" evidence="3">
    <location>
        <begin position="875"/>
        <end position="1006"/>
    </location>
</feature>
<accession>A0A3D8QLQ7</accession>
<feature type="domain" description="RRN6 beta-propeller" evidence="2">
    <location>
        <begin position="105"/>
        <end position="462"/>
    </location>
</feature>
<sequence>MIDHRVTDLSYGHLGEATYDIETKQWGFSRNLNDDGQLQQLTALTQTVFPSILEVPDTVKRKSHRARDQGKWITKAFPETWPANTLYSAFAMAPSATQSDLPSTSGALLSAGRAEDIEHSGRGARSIQVVAMPSGEAGEVLRLIRPKVEKYAWVRNGAKLSVPEPSTSDHGFWTSNGGTIQQIVFADDEDGPSSWLAVRQAGVITIFRPIFRRLPLPAALPPGYSKKFAPSRLSCNPVASLTSEKCGSQSLVDISFNPWYNRQFAVIDSTGSWSIWDIEGRRYKKAALEVSAGKRGQMYDGSLPEQISKLAPDGDGWHRIFWAGGVSTVAICNRFRVAVFDVKATPSLLSSPDLVGSNTTDWILDVKRSSMKLSQLFILTSSRVLWVEVKPAGEDKESGEAGASILLSERHFRDTQDETLKLSVVEEEEDNASLLLVSSAKSSMVSYYRFSIACDGSKRPISLFGSTTLSKNEVETLVPSFKTTATLCVMPVQLTASSNNLTLDPGTQYLEQNVRFYQMWSLSTNLSVSTGLYAMSITTEGKEVSISTTVYPPSLSTGHSKNWGGVRNIVDSFVVADGLVDNWDQRAQGVSQAIGFPWNQNEVDSTPTQQDLRVDMRSVFQKAFVDAAMEPLGEQSAERSVAVHAFTELLLDIENRIKVAKQNDHLPMSTFLELSERLPTFNDLEQTAEQLQDFIDRLDHTEDEPDMSSELKFSNFVAHAGFRLGISENMQLRVPKLLQIYDHLVRNWITSLPLKASGQTRLAKYKTVRRIAIELCLGSTTISLRNKATVVPDSIPEPVYNQLVLSFRGRSGEPSRASSPNIMSSQSMATETRSAQSDTASSVSEVMEDPAILRLRQYAVSVRSRPDISAGPAWLSDWPLATGLNPNDFSWEAAQAASNSARINSDEEDNEVTQREAARRRRRTEKFLRRERLNASQNVSTQVEHQATGSQPNVIVAPVFSSQVVDDTPMTQPNRGAFGSRPTPHKTPNTPHKTPKKAKKRRAAGF</sequence>
<protein>
    <recommendedName>
        <fullName evidence="7">RNA polymerase I-specific transcription initiation factor RRN6-like protein</fullName>
    </recommendedName>
</protein>
<dbReference type="Pfam" id="PF20640">
    <property type="entry name" value="Rrn6_HB"/>
    <property type="match status" value="1"/>
</dbReference>
<comment type="caution">
    <text evidence="5">The sequence shown here is derived from an EMBL/GenBank/DDBJ whole genome shotgun (WGS) entry which is preliminary data.</text>
</comment>
<feature type="compositionally biased region" description="Polar residues" evidence="1">
    <location>
        <begin position="816"/>
        <end position="844"/>
    </location>
</feature>
<dbReference type="GO" id="GO:0001179">
    <property type="term" value="F:RNA polymerase I general transcription initiation factor binding"/>
    <property type="evidence" value="ECO:0007669"/>
    <property type="project" value="TreeGrafter"/>
</dbReference>
<dbReference type="GO" id="GO:0042790">
    <property type="term" value="P:nucleolar large rRNA transcription by RNA polymerase I"/>
    <property type="evidence" value="ECO:0007669"/>
    <property type="project" value="TreeGrafter"/>
</dbReference>
<feature type="compositionally biased region" description="Polar residues" evidence="1">
    <location>
        <begin position="965"/>
        <end position="974"/>
    </location>
</feature>
<proteinExistence type="predicted"/>
<dbReference type="EMBL" id="PDLN01000017">
    <property type="protein sequence ID" value="RDW62756.1"/>
    <property type="molecule type" value="Genomic_DNA"/>
</dbReference>
<feature type="compositionally biased region" description="Polar residues" evidence="1">
    <location>
        <begin position="934"/>
        <end position="950"/>
    </location>
</feature>
<dbReference type="GO" id="GO:0070860">
    <property type="term" value="C:RNA polymerase I core factor complex"/>
    <property type="evidence" value="ECO:0007669"/>
    <property type="project" value="TreeGrafter"/>
</dbReference>
<feature type="domain" description="RRN6 helical bundle" evidence="4">
    <location>
        <begin position="571"/>
        <end position="779"/>
    </location>
</feature>
<name>A0A3D8QLQ7_9HELO</name>
<dbReference type="InterPro" id="IPR048536">
    <property type="entry name" value="Rrn6_K-rich"/>
</dbReference>
<organism evidence="5 6">
    <name type="scientific">Coleophoma crateriformis</name>
    <dbReference type="NCBI Taxonomy" id="565419"/>
    <lineage>
        <taxon>Eukaryota</taxon>
        <taxon>Fungi</taxon>
        <taxon>Dikarya</taxon>
        <taxon>Ascomycota</taxon>
        <taxon>Pezizomycotina</taxon>
        <taxon>Leotiomycetes</taxon>
        <taxon>Helotiales</taxon>
        <taxon>Dermateaceae</taxon>
        <taxon>Coleophoma</taxon>
    </lineage>
</organism>
<feature type="region of interest" description="Disordered" evidence="1">
    <location>
        <begin position="811"/>
        <end position="844"/>
    </location>
</feature>
<evidence type="ECO:0000313" key="5">
    <source>
        <dbReference type="EMBL" id="RDW62756.1"/>
    </source>
</evidence>
<evidence type="ECO:0000256" key="1">
    <source>
        <dbReference type="SAM" id="MobiDB-lite"/>
    </source>
</evidence>
<feature type="compositionally biased region" description="Basic residues" evidence="1">
    <location>
        <begin position="993"/>
        <end position="1006"/>
    </location>
</feature>
<evidence type="ECO:0008006" key="7">
    <source>
        <dbReference type="Google" id="ProtNLM"/>
    </source>
</evidence>
<dbReference type="PANTHER" id="PTHR28221:SF2">
    <property type="entry name" value="RNA POLYMERASE I-SPECIFIC TRANSCRIPTION INITIATION FACTOR RRN6"/>
    <property type="match status" value="1"/>
</dbReference>
<evidence type="ECO:0000259" key="4">
    <source>
        <dbReference type="Pfam" id="PF20640"/>
    </source>
</evidence>
<dbReference type="Pfam" id="PF20639">
    <property type="entry name" value="Rrn6_K-rich"/>
    <property type="match status" value="1"/>
</dbReference>
<feature type="region of interest" description="Disordered" evidence="1">
    <location>
        <begin position="895"/>
        <end position="950"/>
    </location>
</feature>
<evidence type="ECO:0000259" key="2">
    <source>
        <dbReference type="Pfam" id="PF10214"/>
    </source>
</evidence>
<dbReference type="Proteomes" id="UP000256328">
    <property type="component" value="Unassembled WGS sequence"/>
</dbReference>
<dbReference type="GO" id="GO:0001163">
    <property type="term" value="F:RNA polymerase I transcription regulatory region sequence-specific DNA binding"/>
    <property type="evidence" value="ECO:0007669"/>
    <property type="project" value="TreeGrafter"/>
</dbReference>
<dbReference type="InterPro" id="IPR048535">
    <property type="entry name" value="RRN6_beta-prop"/>
</dbReference>
<feature type="region of interest" description="Disordered" evidence="1">
    <location>
        <begin position="965"/>
        <end position="1006"/>
    </location>
</feature>
<evidence type="ECO:0000259" key="3">
    <source>
        <dbReference type="Pfam" id="PF20639"/>
    </source>
</evidence>
<dbReference type="InterPro" id="IPR019350">
    <property type="entry name" value="RNA_pol_I-sp_TIF_RRN6-like"/>
</dbReference>
<dbReference type="AlphaFoldDB" id="A0A3D8QLQ7"/>
<gene>
    <name evidence="5" type="ORF">BP5796_11058</name>
</gene>
<dbReference type="PANTHER" id="PTHR28221">
    <property type="entry name" value="RNA POLYMERASE I-SPECIFIC TRANSCRIPTION INITIATION FACTOR RRN6"/>
    <property type="match status" value="1"/>
</dbReference>